<dbReference type="Gene3D" id="1.10.443.10">
    <property type="entry name" value="Intergrase catalytic core"/>
    <property type="match status" value="1"/>
</dbReference>
<dbReference type="EMBL" id="VZIZ01000030">
    <property type="protein sequence ID" value="KAF0567937.1"/>
    <property type="molecule type" value="Genomic_DNA"/>
</dbReference>
<evidence type="ECO:0000313" key="3">
    <source>
        <dbReference type="Proteomes" id="UP000471465"/>
    </source>
</evidence>
<dbReference type="GO" id="GO:0015074">
    <property type="term" value="P:DNA integration"/>
    <property type="evidence" value="ECO:0007669"/>
    <property type="project" value="InterPro"/>
</dbReference>
<dbReference type="GO" id="GO:0006310">
    <property type="term" value="P:DNA recombination"/>
    <property type="evidence" value="ECO:0007669"/>
    <property type="project" value="UniProtKB-KW"/>
</dbReference>
<protein>
    <submittedName>
        <fullName evidence="2">Uncharacterized protein</fullName>
    </submittedName>
</protein>
<sequence>MKPYLKDLFDSNAKVIYLRRFRLQNANWSKTSQANDYDYTFSSLANSDYHFRMPVIIQSDGLPWKIGNLYLMGQLDTPPALSNMKTLSARAIHLKYYLQYLEHSNQHFLDLPTQYQQRVPRKFKAFLQAVIEQHDFSSQYINNILSSVAHFYNYIQHQSFVSQSDIENKPFRERKVSIPIHNNVGIMRNISVITNDLKLRSSRKPLPSLGKLRDGGSLRPLSSEEQEIIFRAFDKNYASIELELMIRIALGTGARQQSVCTLSIACIKTALHYLEQNADSNYAVINTGYKYRTDSKGGRLNRLMFSRNLIDHLATYIDCERAEHRRQNINEPFPNSV</sequence>
<dbReference type="AlphaFoldDB" id="A0A6N7BZJ7"/>
<name>A0A6N7BZJ7_9GAMM</name>
<keyword evidence="3" id="KW-1185">Reference proteome</keyword>
<dbReference type="Proteomes" id="UP000471465">
    <property type="component" value="Unassembled WGS sequence"/>
</dbReference>
<comment type="caution">
    <text evidence="2">The sequence shown here is derived from an EMBL/GenBank/DDBJ whole genome shotgun (WGS) entry which is preliminary data.</text>
</comment>
<keyword evidence="1" id="KW-0233">DNA recombination</keyword>
<proteinExistence type="predicted"/>
<evidence type="ECO:0000256" key="1">
    <source>
        <dbReference type="ARBA" id="ARBA00023172"/>
    </source>
</evidence>
<dbReference type="RefSeq" id="WP_160023033.1">
    <property type="nucleotide sequence ID" value="NZ_VZIZ01000030.1"/>
</dbReference>
<dbReference type="InterPro" id="IPR011010">
    <property type="entry name" value="DNA_brk_join_enz"/>
</dbReference>
<organism evidence="2 3">
    <name type="scientific">Psychrobacter nivimaris</name>
    <dbReference type="NCBI Taxonomy" id="281738"/>
    <lineage>
        <taxon>Bacteria</taxon>
        <taxon>Pseudomonadati</taxon>
        <taxon>Pseudomonadota</taxon>
        <taxon>Gammaproteobacteria</taxon>
        <taxon>Moraxellales</taxon>
        <taxon>Moraxellaceae</taxon>
        <taxon>Psychrobacter</taxon>
    </lineage>
</organism>
<evidence type="ECO:0000313" key="2">
    <source>
        <dbReference type="EMBL" id="KAF0567937.1"/>
    </source>
</evidence>
<accession>A0A6N7BZJ7</accession>
<reference evidence="2 3" key="1">
    <citation type="submission" date="2019-09" db="EMBL/GenBank/DDBJ databases">
        <title>Draft genome sequence of Psychrobacter nivimaris LAMA 639, in search for biotechnological relevant genes.</title>
        <authorList>
            <person name="Lima A.O.S."/>
            <person name="Staloch B.E.K."/>
            <person name="Freitas R.C."/>
            <person name="Niero H."/>
            <person name="Silva M.A.C."/>
        </authorList>
    </citation>
    <scope>NUCLEOTIDE SEQUENCE [LARGE SCALE GENOMIC DNA]</scope>
    <source>
        <strain evidence="2 3">LAMA 639</strain>
    </source>
</reference>
<dbReference type="InterPro" id="IPR013762">
    <property type="entry name" value="Integrase-like_cat_sf"/>
</dbReference>
<gene>
    <name evidence="2" type="ORF">FQV37_1622</name>
</gene>
<dbReference type="SUPFAM" id="SSF56349">
    <property type="entry name" value="DNA breaking-rejoining enzymes"/>
    <property type="match status" value="1"/>
</dbReference>
<dbReference type="GO" id="GO:0003677">
    <property type="term" value="F:DNA binding"/>
    <property type="evidence" value="ECO:0007669"/>
    <property type="project" value="InterPro"/>
</dbReference>